<dbReference type="Gene3D" id="1.20.1600.10">
    <property type="entry name" value="Outer membrane efflux proteins (OEP)"/>
    <property type="match status" value="1"/>
</dbReference>
<comment type="subcellular location">
    <subcellularLocation>
        <location evidence="1">Cell outer membrane</location>
    </subcellularLocation>
</comment>
<evidence type="ECO:0000256" key="2">
    <source>
        <dbReference type="ARBA" id="ARBA00022452"/>
    </source>
</evidence>
<evidence type="ECO:0000313" key="8">
    <source>
        <dbReference type="Proteomes" id="UP000244890"/>
    </source>
</evidence>
<dbReference type="AlphaFoldDB" id="A0A2U8FEW3"/>
<dbReference type="GO" id="GO:0015562">
    <property type="term" value="F:efflux transmembrane transporter activity"/>
    <property type="evidence" value="ECO:0007669"/>
    <property type="project" value="InterPro"/>
</dbReference>
<keyword evidence="6" id="KW-0175">Coiled coil</keyword>
<dbReference type="PANTHER" id="PTHR30026:SF20">
    <property type="entry name" value="OUTER MEMBRANE PROTEIN TOLC"/>
    <property type="match status" value="1"/>
</dbReference>
<feature type="coiled-coil region" evidence="6">
    <location>
        <begin position="132"/>
        <end position="159"/>
    </location>
</feature>
<dbReference type="GO" id="GO:0009279">
    <property type="term" value="C:cell outer membrane"/>
    <property type="evidence" value="ECO:0007669"/>
    <property type="project" value="UniProtKB-SubCell"/>
</dbReference>
<keyword evidence="5" id="KW-0998">Cell outer membrane</keyword>
<dbReference type="PANTHER" id="PTHR30026">
    <property type="entry name" value="OUTER MEMBRANE PROTEIN TOLC"/>
    <property type="match status" value="1"/>
</dbReference>
<gene>
    <name evidence="7" type="ORF">CDV25_07885</name>
</gene>
<organism evidence="7 8">
    <name type="scientific">Helicobacter apodemus</name>
    <dbReference type="NCBI Taxonomy" id="135569"/>
    <lineage>
        <taxon>Bacteria</taxon>
        <taxon>Pseudomonadati</taxon>
        <taxon>Campylobacterota</taxon>
        <taxon>Epsilonproteobacteria</taxon>
        <taxon>Campylobacterales</taxon>
        <taxon>Helicobacteraceae</taxon>
        <taxon>Helicobacter</taxon>
    </lineage>
</organism>
<evidence type="ECO:0000256" key="5">
    <source>
        <dbReference type="ARBA" id="ARBA00023237"/>
    </source>
</evidence>
<evidence type="ECO:0000256" key="3">
    <source>
        <dbReference type="ARBA" id="ARBA00022692"/>
    </source>
</evidence>
<dbReference type="GO" id="GO:0015288">
    <property type="term" value="F:porin activity"/>
    <property type="evidence" value="ECO:0007669"/>
    <property type="project" value="TreeGrafter"/>
</dbReference>
<dbReference type="Proteomes" id="UP000244890">
    <property type="component" value="Chromosome"/>
</dbReference>
<dbReference type="RefSeq" id="WP_108911487.1">
    <property type="nucleotide sequence ID" value="NZ_CP021886.1"/>
</dbReference>
<evidence type="ECO:0000313" key="7">
    <source>
        <dbReference type="EMBL" id="AWI34693.1"/>
    </source>
</evidence>
<dbReference type="GO" id="GO:1990281">
    <property type="term" value="C:efflux pump complex"/>
    <property type="evidence" value="ECO:0007669"/>
    <property type="project" value="TreeGrafter"/>
</dbReference>
<dbReference type="OrthoDB" id="5317248at2"/>
<keyword evidence="2" id="KW-1134">Transmembrane beta strand</keyword>
<evidence type="ECO:0000256" key="6">
    <source>
        <dbReference type="SAM" id="Coils"/>
    </source>
</evidence>
<dbReference type="EMBL" id="CP021886">
    <property type="protein sequence ID" value="AWI34693.1"/>
    <property type="molecule type" value="Genomic_DNA"/>
</dbReference>
<name>A0A2U8FEW3_9HELI</name>
<dbReference type="KEGG" id="had:CDV25_07885"/>
<keyword evidence="4" id="KW-0472">Membrane</keyword>
<dbReference type="SUPFAM" id="SSF56954">
    <property type="entry name" value="Outer membrane efflux proteins (OEP)"/>
    <property type="match status" value="1"/>
</dbReference>
<evidence type="ECO:0000256" key="4">
    <source>
        <dbReference type="ARBA" id="ARBA00023136"/>
    </source>
</evidence>
<dbReference type="InterPro" id="IPR051906">
    <property type="entry name" value="TolC-like"/>
</dbReference>
<accession>A0A2U8FEW3</accession>
<protein>
    <submittedName>
        <fullName evidence="7">Transporter</fullName>
    </submittedName>
</protein>
<evidence type="ECO:0000256" key="1">
    <source>
        <dbReference type="ARBA" id="ARBA00004442"/>
    </source>
</evidence>
<sequence length="415" mass="48169">MLLRVWFCLLSLLVILEAKGLKELLYQSSKNSLLEAQEYQTKALHSQKQALYAGYLPKVEIGYAYTEFKNPDIFYPKNTNGVYLEASWLLFDGLKREGKLTSVDYQIQSSKFQTQATQEQIHLQIIQTYFQALSVESQINALKHQQKELEESIAKYQILVFSELTSKDTLEAIKAQFSQNAYQLESANVALRAYKERLSLLSGVEVEDLNPNTQLKSIEVYKPSSDTFALQSKFYQVKGIEATTSQYTYLPTITFYNRYTNFDYHHRNIPTLPFPLALQEPKYQNVFRIDISMTIFDTLATFRQRESSKFLALAANAEYFYQKDLQKREQVIAKNALNSAKEKIKWAKSSLDSANIAYAYAKEKFNAELIDYTQYLKSLSLLLNAESFYEESRFDYEIKKAEFLFKNGEKLSDYL</sequence>
<proteinExistence type="predicted"/>
<keyword evidence="3" id="KW-0812">Transmembrane</keyword>
<reference evidence="7 8" key="1">
    <citation type="submission" date="2017-06" db="EMBL/GenBank/DDBJ databases">
        <title>Complete genome of Helicobacter apodemus.</title>
        <authorList>
            <person name="Cho S."/>
        </authorList>
    </citation>
    <scope>NUCLEOTIDE SEQUENCE [LARGE SCALE GENOMIC DNA]</scope>
    <source>
        <strain evidence="8">SNUVETPUB-15-01</strain>
    </source>
</reference>